<name>A0A392VBY5_9FABA</name>
<organism evidence="2 3">
    <name type="scientific">Trifolium medium</name>
    <dbReference type="NCBI Taxonomy" id="97028"/>
    <lineage>
        <taxon>Eukaryota</taxon>
        <taxon>Viridiplantae</taxon>
        <taxon>Streptophyta</taxon>
        <taxon>Embryophyta</taxon>
        <taxon>Tracheophyta</taxon>
        <taxon>Spermatophyta</taxon>
        <taxon>Magnoliopsida</taxon>
        <taxon>eudicotyledons</taxon>
        <taxon>Gunneridae</taxon>
        <taxon>Pentapetalae</taxon>
        <taxon>rosids</taxon>
        <taxon>fabids</taxon>
        <taxon>Fabales</taxon>
        <taxon>Fabaceae</taxon>
        <taxon>Papilionoideae</taxon>
        <taxon>50 kb inversion clade</taxon>
        <taxon>NPAAA clade</taxon>
        <taxon>Hologalegina</taxon>
        <taxon>IRL clade</taxon>
        <taxon>Trifolieae</taxon>
        <taxon>Trifolium</taxon>
    </lineage>
</organism>
<evidence type="ECO:0000313" key="3">
    <source>
        <dbReference type="Proteomes" id="UP000265520"/>
    </source>
</evidence>
<keyword evidence="3" id="KW-1185">Reference proteome</keyword>
<dbReference type="AlphaFoldDB" id="A0A392VBY5"/>
<comment type="caution">
    <text evidence="2">The sequence shown here is derived from an EMBL/GenBank/DDBJ whole genome shotgun (WGS) entry which is preliminary data.</text>
</comment>
<accession>A0A392VBY5</accession>
<feature type="compositionally biased region" description="Polar residues" evidence="1">
    <location>
        <begin position="64"/>
        <end position="73"/>
    </location>
</feature>
<reference evidence="2 3" key="1">
    <citation type="journal article" date="2018" name="Front. Plant Sci.">
        <title>Red Clover (Trifolium pratense) and Zigzag Clover (T. medium) - A Picture of Genomic Similarities and Differences.</title>
        <authorList>
            <person name="Dluhosova J."/>
            <person name="Istvanek J."/>
            <person name="Nedelnik J."/>
            <person name="Repkova J."/>
        </authorList>
    </citation>
    <scope>NUCLEOTIDE SEQUENCE [LARGE SCALE GENOMIC DNA]</scope>
    <source>
        <strain evidence="3">cv. 10/8</strain>
        <tissue evidence="2">Leaf</tissue>
    </source>
</reference>
<dbReference type="EMBL" id="LXQA011102944">
    <property type="protein sequence ID" value="MCI84952.1"/>
    <property type="molecule type" value="Genomic_DNA"/>
</dbReference>
<evidence type="ECO:0000256" key="1">
    <source>
        <dbReference type="SAM" id="MobiDB-lite"/>
    </source>
</evidence>
<dbReference type="Proteomes" id="UP000265520">
    <property type="component" value="Unassembled WGS sequence"/>
</dbReference>
<sequence length="73" mass="7804">MGRPYPRGEECGLAFCFAVETIESVPEQNVSGGYCLDEEEVSRTCGVSAGESENCSSEDVDFSPTLQFGDSVV</sequence>
<proteinExistence type="predicted"/>
<feature type="non-terminal residue" evidence="2">
    <location>
        <position position="73"/>
    </location>
</feature>
<protein>
    <submittedName>
        <fullName evidence="2">Uncharacterized protein</fullName>
    </submittedName>
</protein>
<feature type="region of interest" description="Disordered" evidence="1">
    <location>
        <begin position="49"/>
        <end position="73"/>
    </location>
</feature>
<evidence type="ECO:0000313" key="2">
    <source>
        <dbReference type="EMBL" id="MCI84952.1"/>
    </source>
</evidence>